<dbReference type="SUPFAM" id="SSF54001">
    <property type="entry name" value="Cysteine proteinases"/>
    <property type="match status" value="1"/>
</dbReference>
<dbReference type="InterPro" id="IPR013128">
    <property type="entry name" value="Peptidase_C1A"/>
</dbReference>
<name>A0AA38ICE7_9CUCU</name>
<protein>
    <recommendedName>
        <fullName evidence="9">Peptidase C1A papain C-terminal domain-containing protein</fullName>
    </recommendedName>
</protein>
<dbReference type="GO" id="GO:0004197">
    <property type="term" value="F:cysteine-type endopeptidase activity"/>
    <property type="evidence" value="ECO:0007669"/>
    <property type="project" value="InterPro"/>
</dbReference>
<evidence type="ECO:0000256" key="8">
    <source>
        <dbReference type="SAM" id="SignalP"/>
    </source>
</evidence>
<evidence type="ECO:0000256" key="4">
    <source>
        <dbReference type="ARBA" id="ARBA00022801"/>
    </source>
</evidence>
<dbReference type="Pfam" id="PF08127">
    <property type="entry name" value="Propeptide_C1"/>
    <property type="match status" value="1"/>
</dbReference>
<feature type="transmembrane region" description="Helical" evidence="7">
    <location>
        <begin position="353"/>
        <end position="373"/>
    </location>
</feature>
<evidence type="ECO:0000256" key="6">
    <source>
        <dbReference type="ARBA" id="ARBA00023157"/>
    </source>
</evidence>
<comment type="caution">
    <text evidence="10">The sequence shown here is derived from an EMBL/GenBank/DDBJ whole genome shotgun (WGS) entry which is preliminary data.</text>
</comment>
<evidence type="ECO:0000259" key="9">
    <source>
        <dbReference type="SMART" id="SM00645"/>
    </source>
</evidence>
<evidence type="ECO:0000256" key="2">
    <source>
        <dbReference type="ARBA" id="ARBA00022670"/>
    </source>
</evidence>
<sequence>MIKHILILCAFRIILVNSNTISSKRLIEIINSQNSTWRAGLNFPEETHTNHVKQRLGFLKNHPDPNFQPERRIHNTVAKILPKTFDVRDKWPKCSEIIGHIRDQGNYGSSWAFAPVEVMSDRLCIQSNGRVKFEFSAEDLMSCCSCQLDESENRADGYLDLAWEHWKVHGIVSGGDYNSDKGCKPFGALVYLNNTIPECQNSCTNLDYETSYNDDLHFGLNYYYLEEGNITAIQLALTTQGPVQVKFTVYEDFPYYKEGVYQHSYGEEIGGLYLKIIGWGVENSVPYWLVANSWGTSWGSLNGFVKIRRGFNEGGIESDAVVCEADYEAPITTPTTTSPTTTTTDTPGGHGTAIQIAPVLLLLIHFVFILNVFPFNKIM</sequence>
<evidence type="ECO:0000256" key="1">
    <source>
        <dbReference type="ARBA" id="ARBA00008455"/>
    </source>
</evidence>
<dbReference type="PANTHER" id="PTHR12411">
    <property type="entry name" value="CYSTEINE PROTEASE FAMILY C1-RELATED"/>
    <property type="match status" value="1"/>
</dbReference>
<keyword evidence="5" id="KW-0788">Thiol protease</keyword>
<dbReference type="Proteomes" id="UP001168821">
    <property type="component" value="Unassembled WGS sequence"/>
</dbReference>
<keyword evidence="7" id="KW-0812">Transmembrane</keyword>
<accession>A0AA38ICE7</accession>
<dbReference type="Pfam" id="PF00112">
    <property type="entry name" value="Peptidase_C1"/>
    <property type="match status" value="1"/>
</dbReference>
<dbReference type="AlphaFoldDB" id="A0AA38ICE7"/>
<dbReference type="EMBL" id="JALNTZ010000004">
    <property type="protein sequence ID" value="KAJ3653170.1"/>
    <property type="molecule type" value="Genomic_DNA"/>
</dbReference>
<dbReference type="InterPro" id="IPR000668">
    <property type="entry name" value="Peptidase_C1A_C"/>
</dbReference>
<dbReference type="CDD" id="cd02620">
    <property type="entry name" value="Peptidase_C1A_CathepsinB"/>
    <property type="match status" value="1"/>
</dbReference>
<evidence type="ECO:0000256" key="3">
    <source>
        <dbReference type="ARBA" id="ARBA00022729"/>
    </source>
</evidence>
<proteinExistence type="inferred from homology"/>
<keyword evidence="2" id="KW-0645">Protease</keyword>
<reference evidence="10" key="1">
    <citation type="journal article" date="2023" name="G3 (Bethesda)">
        <title>Whole genome assemblies of Zophobas morio and Tenebrio molitor.</title>
        <authorList>
            <person name="Kaur S."/>
            <person name="Stinson S.A."/>
            <person name="diCenzo G.C."/>
        </authorList>
    </citation>
    <scope>NUCLEOTIDE SEQUENCE</scope>
    <source>
        <strain evidence="10">QUZm001</strain>
    </source>
</reference>
<evidence type="ECO:0000313" key="11">
    <source>
        <dbReference type="Proteomes" id="UP001168821"/>
    </source>
</evidence>
<dbReference type="InterPro" id="IPR038765">
    <property type="entry name" value="Papain-like_cys_pep_sf"/>
</dbReference>
<keyword evidence="7" id="KW-1133">Transmembrane helix</keyword>
<organism evidence="10 11">
    <name type="scientific">Zophobas morio</name>
    <dbReference type="NCBI Taxonomy" id="2755281"/>
    <lineage>
        <taxon>Eukaryota</taxon>
        <taxon>Metazoa</taxon>
        <taxon>Ecdysozoa</taxon>
        <taxon>Arthropoda</taxon>
        <taxon>Hexapoda</taxon>
        <taxon>Insecta</taxon>
        <taxon>Pterygota</taxon>
        <taxon>Neoptera</taxon>
        <taxon>Endopterygota</taxon>
        <taxon>Coleoptera</taxon>
        <taxon>Polyphaga</taxon>
        <taxon>Cucujiformia</taxon>
        <taxon>Tenebrionidae</taxon>
        <taxon>Zophobas</taxon>
    </lineage>
</organism>
<comment type="similarity">
    <text evidence="1">Belongs to the peptidase C1 family.</text>
</comment>
<dbReference type="InterPro" id="IPR012599">
    <property type="entry name" value="Propeptide_C1A"/>
</dbReference>
<dbReference type="Gene3D" id="3.90.70.10">
    <property type="entry name" value="Cysteine proteinases"/>
    <property type="match status" value="1"/>
</dbReference>
<feature type="domain" description="Peptidase C1A papain C-terminal" evidence="9">
    <location>
        <begin position="81"/>
        <end position="324"/>
    </location>
</feature>
<evidence type="ECO:0000256" key="5">
    <source>
        <dbReference type="ARBA" id="ARBA00022807"/>
    </source>
</evidence>
<keyword evidence="6" id="KW-1015">Disulfide bond</keyword>
<keyword evidence="4" id="KW-0378">Hydrolase</keyword>
<feature type="signal peptide" evidence="8">
    <location>
        <begin position="1"/>
        <end position="18"/>
    </location>
</feature>
<evidence type="ECO:0000256" key="7">
    <source>
        <dbReference type="SAM" id="Phobius"/>
    </source>
</evidence>
<evidence type="ECO:0000313" key="10">
    <source>
        <dbReference type="EMBL" id="KAJ3653170.1"/>
    </source>
</evidence>
<keyword evidence="3 8" id="KW-0732">Signal</keyword>
<feature type="chain" id="PRO_5041277357" description="Peptidase C1A papain C-terminal domain-containing protein" evidence="8">
    <location>
        <begin position="19"/>
        <end position="379"/>
    </location>
</feature>
<dbReference type="SMART" id="SM00645">
    <property type="entry name" value="Pept_C1"/>
    <property type="match status" value="1"/>
</dbReference>
<keyword evidence="7" id="KW-0472">Membrane</keyword>
<gene>
    <name evidence="10" type="ORF">Zmor_012434</name>
</gene>
<keyword evidence="11" id="KW-1185">Reference proteome</keyword>
<dbReference type="GO" id="GO:0006508">
    <property type="term" value="P:proteolysis"/>
    <property type="evidence" value="ECO:0007669"/>
    <property type="project" value="UniProtKB-KW"/>
</dbReference>